<dbReference type="InterPro" id="IPR036464">
    <property type="entry name" value="Rubisco_LSMT_subst-bd_sf"/>
</dbReference>
<keyword evidence="2 4" id="KW-0808">Transferase</keyword>
<dbReference type="InterPro" id="IPR050600">
    <property type="entry name" value="SETD3_SETD6_MTase"/>
</dbReference>
<comment type="catalytic activity">
    <reaction evidence="4">
        <text>L-histidyl-[protein] + S-adenosyl-L-methionine = N(tele)-methyl-L-histidyl-[protein] + S-adenosyl-L-homocysteine + H(+)</text>
        <dbReference type="Rhea" id="RHEA:19369"/>
        <dbReference type="Rhea" id="RHEA-COMP:9745"/>
        <dbReference type="Rhea" id="RHEA-COMP:11600"/>
        <dbReference type="ChEBI" id="CHEBI:15378"/>
        <dbReference type="ChEBI" id="CHEBI:16367"/>
        <dbReference type="ChEBI" id="CHEBI:29979"/>
        <dbReference type="ChEBI" id="CHEBI:57856"/>
        <dbReference type="ChEBI" id="CHEBI:59789"/>
        <dbReference type="EC" id="2.1.1.85"/>
    </reaction>
</comment>
<dbReference type="InterPro" id="IPR044428">
    <property type="entry name" value="SETD3_SET"/>
</dbReference>
<keyword evidence="7" id="KW-1185">Reference proteome</keyword>
<organism evidence="6 7">
    <name type="scientific">Anopheles atroparvus</name>
    <name type="common">European mosquito</name>
    <dbReference type="NCBI Taxonomy" id="41427"/>
    <lineage>
        <taxon>Eukaryota</taxon>
        <taxon>Metazoa</taxon>
        <taxon>Ecdysozoa</taxon>
        <taxon>Arthropoda</taxon>
        <taxon>Hexapoda</taxon>
        <taxon>Insecta</taxon>
        <taxon>Pterygota</taxon>
        <taxon>Neoptera</taxon>
        <taxon>Endopterygota</taxon>
        <taxon>Diptera</taxon>
        <taxon>Nematocera</taxon>
        <taxon>Culicoidea</taxon>
        <taxon>Culicidae</taxon>
        <taxon>Anophelinae</taxon>
        <taxon>Anopheles</taxon>
    </lineage>
</organism>
<sequence length="508" mass="58559">MSNGTAKPLSKAKAKELNGFVEQLMQLGAKEYVNAADYLGHHRDMYGLLERIRRLEPKLRTSNGLPRTDNVEHFTKWATANGCAINRVRIAEQFGGLGLEATEWIPGGDCCIEVPRSLFFYVQNGPRFKKLLELMPPAMLREHGNIVLALALIMERFRKDSFWKPYFDVLPERYTTPLYFTPEDMMELRNTEAFLPALKLCKSIARQYGFIRKFVQDKVDELRNNFSYNVFRWAVSTVMTRQNNVPVNLAGFEGLDSTLALIPYWDMANHDHPARRKDELVGPRLIAETVYNAGNERLECQVFKEEDQSKDFSSPTPIFITYGNRTDAEFLVHNGFVVRWNPDTRVTKPFKLNPEDHLYKQRFHLLKRKDMPTEGKFAFGNYDYGASMPPGLIALACVSAMDETDLNLHTVQSSEWLDDLSTMPPKLADQTELRLGEWLTKLLRVYPTTPEEDEALLQEGRQLNPTRRLVIQYRLEEKRVLQGYVHKSRLRPLEDVAKLSIATLSDEK</sequence>
<dbReference type="Gene3D" id="3.90.1420.10">
    <property type="entry name" value="Rubisco LSMT, substrate-binding domain"/>
    <property type="match status" value="1"/>
</dbReference>
<dbReference type="SUPFAM" id="SSF81822">
    <property type="entry name" value="RuBisCo LSMT C-terminal, substrate-binding domain"/>
    <property type="match status" value="1"/>
</dbReference>
<evidence type="ECO:0000313" key="7">
    <source>
        <dbReference type="Proteomes" id="UP000075880"/>
    </source>
</evidence>
<evidence type="ECO:0000256" key="4">
    <source>
        <dbReference type="PROSITE-ProRule" id="PRU00898"/>
    </source>
</evidence>
<dbReference type="GO" id="GO:0018064">
    <property type="term" value="F:protein-L-histidine N-tele-methyltransferase activity"/>
    <property type="evidence" value="ECO:0007669"/>
    <property type="project" value="UniProtKB-EC"/>
</dbReference>
<dbReference type="CDD" id="cd19176">
    <property type="entry name" value="SET_SETD3"/>
    <property type="match status" value="1"/>
</dbReference>
<keyword evidence="3 4" id="KW-0949">S-adenosyl-L-methionine</keyword>
<feature type="domain" description="Rubisco LSMT substrate-binding" evidence="5">
    <location>
        <begin position="353"/>
        <end position="481"/>
    </location>
</feature>
<dbReference type="GO" id="GO:0032259">
    <property type="term" value="P:methylation"/>
    <property type="evidence" value="ECO:0007669"/>
    <property type="project" value="UniProtKB-KW"/>
</dbReference>
<dbReference type="PROSITE" id="PS51565">
    <property type="entry name" value="SAM_MT85_SETD3"/>
    <property type="match status" value="1"/>
</dbReference>
<keyword evidence="1 4" id="KW-0489">Methyltransferase</keyword>
<evidence type="ECO:0000256" key="1">
    <source>
        <dbReference type="ARBA" id="ARBA00022603"/>
    </source>
</evidence>
<protein>
    <recommendedName>
        <fullName evidence="4">protein-histidine N-methyltransferase</fullName>
        <ecNumber evidence="4">2.1.1.85</ecNumber>
    </recommendedName>
</protein>
<reference evidence="6" key="1">
    <citation type="submission" date="2024-04" db="UniProtKB">
        <authorList>
            <consortium name="EnsemblMetazoa"/>
        </authorList>
    </citation>
    <scope>IDENTIFICATION</scope>
    <source>
        <strain evidence="6">EBRO</strain>
    </source>
</reference>
<evidence type="ECO:0000256" key="2">
    <source>
        <dbReference type="ARBA" id="ARBA00022679"/>
    </source>
</evidence>
<dbReference type="GO" id="GO:0016279">
    <property type="term" value="F:protein-lysine N-methyltransferase activity"/>
    <property type="evidence" value="ECO:0007669"/>
    <property type="project" value="TreeGrafter"/>
</dbReference>
<dbReference type="Proteomes" id="UP000075880">
    <property type="component" value="Unassembled WGS sequence"/>
</dbReference>
<accession>A0AAG5CMT1</accession>
<dbReference type="PANTHER" id="PTHR13271:SF47">
    <property type="entry name" value="ACTIN-HISTIDINE N-METHYLTRANSFERASE"/>
    <property type="match status" value="1"/>
</dbReference>
<name>A0AAG5CMT1_ANOAO</name>
<proteinExistence type="inferred from homology"/>
<dbReference type="InterPro" id="IPR025785">
    <property type="entry name" value="SETD3"/>
</dbReference>
<dbReference type="InterPro" id="IPR015353">
    <property type="entry name" value="Rubisco_LSMT_subst-bd"/>
</dbReference>
<evidence type="ECO:0000313" key="6">
    <source>
        <dbReference type="EnsemblMetazoa" id="ENSAATROPP000066"/>
    </source>
</evidence>
<dbReference type="EnsemblMetazoa" id="ENSAATROPT000070">
    <property type="protein sequence ID" value="ENSAATROPP000066"/>
    <property type="gene ID" value="ENSAATROPG000058"/>
</dbReference>
<dbReference type="EC" id="2.1.1.85" evidence="4"/>
<dbReference type="Gene3D" id="3.90.1410.10">
    <property type="entry name" value="set domain protein methyltransferase, domain 1"/>
    <property type="match status" value="1"/>
</dbReference>
<dbReference type="AlphaFoldDB" id="A0AAG5CMT1"/>
<comment type="similarity">
    <text evidence="4">Belongs to the class V-like SAM-binding methyltransferase superfamily. SETD3 actin-histidine methyltransferase family.</text>
</comment>
<dbReference type="InterPro" id="IPR046341">
    <property type="entry name" value="SET_dom_sf"/>
</dbReference>
<evidence type="ECO:0000259" key="5">
    <source>
        <dbReference type="Pfam" id="PF09273"/>
    </source>
</evidence>
<evidence type="ECO:0000256" key="3">
    <source>
        <dbReference type="ARBA" id="ARBA00022691"/>
    </source>
</evidence>
<dbReference type="PANTHER" id="PTHR13271">
    <property type="entry name" value="UNCHARACTERIZED PUTATIVE METHYLTRANSFERASE"/>
    <property type="match status" value="1"/>
</dbReference>
<dbReference type="Pfam" id="PF09273">
    <property type="entry name" value="Rubis-subs-bind"/>
    <property type="match status" value="1"/>
</dbReference>
<dbReference type="SUPFAM" id="SSF82199">
    <property type="entry name" value="SET domain"/>
    <property type="match status" value="1"/>
</dbReference>